<evidence type="ECO:0000313" key="3">
    <source>
        <dbReference type="Proteomes" id="UP000559027"/>
    </source>
</evidence>
<name>A0A8H5LHA4_9AGAR</name>
<evidence type="ECO:0000313" key="2">
    <source>
        <dbReference type="EMBL" id="KAF5357083.1"/>
    </source>
</evidence>
<feature type="compositionally biased region" description="Polar residues" evidence="1">
    <location>
        <begin position="54"/>
        <end position="68"/>
    </location>
</feature>
<accession>A0A8H5LHA4</accession>
<gene>
    <name evidence="2" type="ORF">D9756_006547</name>
</gene>
<sequence>MSNDPLSPPAYSPVATAEHTGSFGRENAQSPESLVLPVQASSSKSMAEAASPAPQTQLRSQPQTSIRQFSSVPSTPSPAPAPSFPQMHAPPRNYDTPIVEGAYGMRETHPVAPKSSAPGMGHDGLGA</sequence>
<dbReference type="AlphaFoldDB" id="A0A8H5LHA4"/>
<reference evidence="2 3" key="1">
    <citation type="journal article" date="2020" name="ISME J.">
        <title>Uncovering the hidden diversity of litter-decomposition mechanisms in mushroom-forming fungi.</title>
        <authorList>
            <person name="Floudas D."/>
            <person name="Bentzer J."/>
            <person name="Ahren D."/>
            <person name="Johansson T."/>
            <person name="Persson P."/>
            <person name="Tunlid A."/>
        </authorList>
    </citation>
    <scope>NUCLEOTIDE SEQUENCE [LARGE SCALE GENOMIC DNA]</scope>
    <source>
        <strain evidence="2 3">CBS 146.42</strain>
    </source>
</reference>
<organism evidence="2 3">
    <name type="scientific">Leucocoprinus leucothites</name>
    <dbReference type="NCBI Taxonomy" id="201217"/>
    <lineage>
        <taxon>Eukaryota</taxon>
        <taxon>Fungi</taxon>
        <taxon>Dikarya</taxon>
        <taxon>Basidiomycota</taxon>
        <taxon>Agaricomycotina</taxon>
        <taxon>Agaricomycetes</taxon>
        <taxon>Agaricomycetidae</taxon>
        <taxon>Agaricales</taxon>
        <taxon>Agaricineae</taxon>
        <taxon>Agaricaceae</taxon>
        <taxon>Leucocoprinus</taxon>
    </lineage>
</organism>
<feature type="compositionally biased region" description="Pro residues" evidence="1">
    <location>
        <begin position="1"/>
        <end position="11"/>
    </location>
</feature>
<proteinExistence type="predicted"/>
<feature type="compositionally biased region" description="Low complexity" evidence="1">
    <location>
        <begin position="40"/>
        <end position="53"/>
    </location>
</feature>
<keyword evidence="3" id="KW-1185">Reference proteome</keyword>
<dbReference type="Proteomes" id="UP000559027">
    <property type="component" value="Unassembled WGS sequence"/>
</dbReference>
<protein>
    <submittedName>
        <fullName evidence="2">Uncharacterized protein</fullName>
    </submittedName>
</protein>
<comment type="caution">
    <text evidence="2">The sequence shown here is derived from an EMBL/GenBank/DDBJ whole genome shotgun (WGS) entry which is preliminary data.</text>
</comment>
<feature type="region of interest" description="Disordered" evidence="1">
    <location>
        <begin position="1"/>
        <end position="127"/>
    </location>
</feature>
<dbReference type="EMBL" id="JAACJO010000006">
    <property type="protein sequence ID" value="KAF5357083.1"/>
    <property type="molecule type" value="Genomic_DNA"/>
</dbReference>
<evidence type="ECO:0000256" key="1">
    <source>
        <dbReference type="SAM" id="MobiDB-lite"/>
    </source>
</evidence>